<dbReference type="Gramene" id="Pp3c1_33480V3.1">
    <property type="protein sequence ID" value="Pp3c1_33480V3.1"/>
    <property type="gene ID" value="Pp3c1_33480"/>
</dbReference>
<dbReference type="CDD" id="cd03221">
    <property type="entry name" value="ABCF_EF-3"/>
    <property type="match status" value="1"/>
</dbReference>
<dbReference type="GO" id="GO:0016887">
    <property type="term" value="F:ATP hydrolysis activity"/>
    <property type="evidence" value="ECO:0007669"/>
    <property type="project" value="InterPro"/>
</dbReference>
<dbReference type="FunFam" id="3.40.50.300:FF:000944">
    <property type="entry name" value="Macrolide ABC transporter ATP-binding protein"/>
    <property type="match status" value="1"/>
</dbReference>
<keyword evidence="2" id="KW-0547">Nucleotide-binding</keyword>
<name>A0A2K1LAS6_PHYPA</name>
<dbReference type="SMART" id="SM00382">
    <property type="entry name" value="AAA"/>
    <property type="match status" value="2"/>
</dbReference>
<keyword evidence="1" id="KW-0677">Repeat</keyword>
<dbReference type="EnsemblPlants" id="Pp3c1_33480V3.2">
    <property type="protein sequence ID" value="Pp3c1_33480V3.2"/>
    <property type="gene ID" value="Pp3c1_33480"/>
</dbReference>
<dbReference type="AlphaFoldDB" id="A0A2K1LAS6"/>
<dbReference type="SUPFAM" id="SSF52540">
    <property type="entry name" value="P-loop containing nucleoside triphosphate hydrolases"/>
    <property type="match status" value="2"/>
</dbReference>
<dbReference type="PANTHER" id="PTHR19211:SF133">
    <property type="entry name" value="ABC TRANSPORTER FAMILY PROTEIN"/>
    <property type="match status" value="1"/>
</dbReference>
<dbReference type="Proteomes" id="UP000006727">
    <property type="component" value="Chromosome 1"/>
</dbReference>
<organism evidence="6">
    <name type="scientific">Physcomitrium patens</name>
    <name type="common">Spreading-leaved earth moss</name>
    <name type="synonym">Physcomitrella patens</name>
    <dbReference type="NCBI Taxonomy" id="3218"/>
    <lineage>
        <taxon>Eukaryota</taxon>
        <taxon>Viridiplantae</taxon>
        <taxon>Streptophyta</taxon>
        <taxon>Embryophyta</taxon>
        <taxon>Bryophyta</taxon>
        <taxon>Bryophytina</taxon>
        <taxon>Bryopsida</taxon>
        <taxon>Funariidae</taxon>
        <taxon>Funariales</taxon>
        <taxon>Funariaceae</taxon>
        <taxon>Physcomitrium</taxon>
    </lineage>
</organism>
<dbReference type="InterPro" id="IPR003439">
    <property type="entry name" value="ABC_transporter-like_ATP-bd"/>
</dbReference>
<keyword evidence="4" id="KW-0175">Coiled coil</keyword>
<gene>
    <name evidence="7" type="primary">LOC112286170</name>
    <name evidence="6" type="ORF">PHYPA_001554</name>
</gene>
<evidence type="ECO:0000256" key="3">
    <source>
        <dbReference type="ARBA" id="ARBA00022840"/>
    </source>
</evidence>
<evidence type="ECO:0000313" key="8">
    <source>
        <dbReference type="Proteomes" id="UP000006727"/>
    </source>
</evidence>
<dbReference type="PROSITE" id="PS00211">
    <property type="entry name" value="ABC_TRANSPORTER_1"/>
    <property type="match status" value="2"/>
</dbReference>
<dbReference type="InterPro" id="IPR050611">
    <property type="entry name" value="ABCF"/>
</dbReference>
<evidence type="ECO:0000259" key="5">
    <source>
        <dbReference type="PROSITE" id="PS50893"/>
    </source>
</evidence>
<dbReference type="OMA" id="GACSHMA"/>
<protein>
    <recommendedName>
        <fullName evidence="5">ABC transporter domain-containing protein</fullName>
    </recommendedName>
</protein>
<dbReference type="EnsemblPlants" id="Pp3c1_33480V3.1">
    <property type="protein sequence ID" value="Pp3c1_33480V3.1"/>
    <property type="gene ID" value="Pp3c1_33480"/>
</dbReference>
<sequence length="797" mass="85550">MEAVCVTQSVSLGLACASGLYATKVTKAGSATLTSSACVSGTVSHRGNGLKLRHEQNVTFSSQTKPSVASKLGSALWGSSLPSVAAASDETNTSKHGVLTRASVEAPPSTVKKTPIIRSPDTGGAVLVLEDVILSAGGRDLLTGASWRLLPGQRTGLVGVNGCGKSTLLRALVGHGDLQSGYAAFSLDTEVAYLEQTAVSGSTRTVWDESRSRMVAINEALAEMEAAEKAVERGEEGAIARLATAQEQVEATDGYRVDEVIAGVLNGLGFQQEDWTRSCSDFSGGWQMRIALARLLLEQRSHMGKSLLLLDEPTNHLDTKAKQWLGKYLSGVTAAVILVSHEQEFIEKSCNHIAEITGGQLHHYVGSYSSFLRARAARQQQAVQEYRAKQAEIERLQVFVDRFGAKATKASAANSRKKMIEKIRKEMPEVAPPEDSGPGTGDRRTVKMYFPKASPCAREALRMKKVDIGWDSSAPILYNVDIKLEIGMRLVILGPNGAGKSTLMRAMAGRGGVLSGSREVGEGVEIGVFTQDLAQDLPGHLSAKDFVLQEAREKDISITDEMARSALGALGLIGESALRPIKALSGGEKARAALGVFMLRPYNCLMLDEASNHLDRPSAMALAKCLSSFSGAMVAISHDIEFMEAMNPTHVARVDPNGSVTVSQCISGDLRSAQKSKAETTIPAAANKGKKQTASTLTVKPAKFYGGDAHVKPARSPDPKRVHEIQSQIKKNMQLIEKAEIVLEMLDREMLEAGADAAKAMDIFKRKEAIEKRKAALEQEWESLDTEHQKLMAKASK</sequence>
<dbReference type="Pfam" id="PF00005">
    <property type="entry name" value="ABC_tran"/>
    <property type="match status" value="2"/>
</dbReference>
<reference evidence="6 8" key="2">
    <citation type="journal article" date="2018" name="Plant J.">
        <title>The Physcomitrella patens chromosome-scale assembly reveals moss genome structure and evolution.</title>
        <authorList>
            <person name="Lang D."/>
            <person name="Ullrich K.K."/>
            <person name="Murat F."/>
            <person name="Fuchs J."/>
            <person name="Jenkins J."/>
            <person name="Haas F.B."/>
            <person name="Piednoel M."/>
            <person name="Gundlach H."/>
            <person name="Van Bel M."/>
            <person name="Meyberg R."/>
            <person name="Vives C."/>
            <person name="Morata J."/>
            <person name="Symeonidi A."/>
            <person name="Hiss M."/>
            <person name="Muchero W."/>
            <person name="Kamisugi Y."/>
            <person name="Saleh O."/>
            <person name="Blanc G."/>
            <person name="Decker E.L."/>
            <person name="van Gessel N."/>
            <person name="Grimwood J."/>
            <person name="Hayes R.D."/>
            <person name="Graham S.W."/>
            <person name="Gunter L.E."/>
            <person name="McDaniel S.F."/>
            <person name="Hoernstein S.N.W."/>
            <person name="Larsson A."/>
            <person name="Li F.W."/>
            <person name="Perroud P.F."/>
            <person name="Phillips J."/>
            <person name="Ranjan P."/>
            <person name="Rokshar D.S."/>
            <person name="Rothfels C.J."/>
            <person name="Schneider L."/>
            <person name="Shu S."/>
            <person name="Stevenson D.W."/>
            <person name="Thummler F."/>
            <person name="Tillich M."/>
            <person name="Villarreal Aguilar J.C."/>
            <person name="Widiez T."/>
            <person name="Wong G.K."/>
            <person name="Wymore A."/>
            <person name="Zhang Y."/>
            <person name="Zimmer A.D."/>
            <person name="Quatrano R.S."/>
            <person name="Mayer K.F.X."/>
            <person name="Goodstein D."/>
            <person name="Casacuberta J.M."/>
            <person name="Vandepoele K."/>
            <person name="Reski R."/>
            <person name="Cuming A.C."/>
            <person name="Tuskan G.A."/>
            <person name="Maumus F."/>
            <person name="Salse J."/>
            <person name="Schmutz J."/>
            <person name="Rensing S.A."/>
        </authorList>
    </citation>
    <scope>NUCLEOTIDE SEQUENCE [LARGE SCALE GENOMIC DNA]</scope>
    <source>
        <strain evidence="7 8">cv. Gransden 2004</strain>
    </source>
</reference>
<dbReference type="InterPro" id="IPR032781">
    <property type="entry name" value="ABC_tran_Xtn"/>
</dbReference>
<dbReference type="InterPro" id="IPR027417">
    <property type="entry name" value="P-loop_NTPase"/>
</dbReference>
<dbReference type="Gene3D" id="3.40.50.300">
    <property type="entry name" value="P-loop containing nucleotide triphosphate hydrolases"/>
    <property type="match status" value="2"/>
</dbReference>
<keyword evidence="8" id="KW-1185">Reference proteome</keyword>
<keyword evidence="3" id="KW-0067">ATP-binding</keyword>
<evidence type="ECO:0000256" key="1">
    <source>
        <dbReference type="ARBA" id="ARBA00022737"/>
    </source>
</evidence>
<dbReference type="PROSITE" id="PS50893">
    <property type="entry name" value="ABC_TRANSPORTER_2"/>
    <property type="match status" value="2"/>
</dbReference>
<evidence type="ECO:0000313" key="7">
    <source>
        <dbReference type="EnsemblPlants" id="Pp3c1_33480V3.1"/>
    </source>
</evidence>
<feature type="coiled-coil region" evidence="4">
    <location>
        <begin position="729"/>
        <end position="794"/>
    </location>
</feature>
<dbReference type="Pfam" id="PF12848">
    <property type="entry name" value="ABC_tran_Xtn"/>
    <property type="match status" value="1"/>
</dbReference>
<dbReference type="Gramene" id="Pp3c1_33480V3.3">
    <property type="protein sequence ID" value="Pp3c1_33480V3.3"/>
    <property type="gene ID" value="Pp3c1_33480"/>
</dbReference>
<dbReference type="EMBL" id="ABEU02000001">
    <property type="protein sequence ID" value="PNR63129.1"/>
    <property type="molecule type" value="Genomic_DNA"/>
</dbReference>
<dbReference type="Gramene" id="Pp3c1_33480V3.2">
    <property type="protein sequence ID" value="Pp3c1_33480V3.2"/>
    <property type="gene ID" value="Pp3c1_33480"/>
</dbReference>
<feature type="domain" description="ABC transporter" evidence="5">
    <location>
        <begin position="127"/>
        <end position="383"/>
    </location>
</feature>
<dbReference type="InterPro" id="IPR003593">
    <property type="entry name" value="AAA+_ATPase"/>
</dbReference>
<dbReference type="GO" id="GO:0005524">
    <property type="term" value="F:ATP binding"/>
    <property type="evidence" value="ECO:0000318"/>
    <property type="project" value="GO_Central"/>
</dbReference>
<evidence type="ECO:0000256" key="4">
    <source>
        <dbReference type="SAM" id="Coils"/>
    </source>
</evidence>
<reference evidence="6 8" key="1">
    <citation type="journal article" date="2008" name="Science">
        <title>The Physcomitrella genome reveals evolutionary insights into the conquest of land by plants.</title>
        <authorList>
            <person name="Rensing S."/>
            <person name="Lang D."/>
            <person name="Zimmer A."/>
            <person name="Terry A."/>
            <person name="Salamov A."/>
            <person name="Shapiro H."/>
            <person name="Nishiyama T."/>
            <person name="Perroud P.-F."/>
            <person name="Lindquist E."/>
            <person name="Kamisugi Y."/>
            <person name="Tanahashi T."/>
            <person name="Sakakibara K."/>
            <person name="Fujita T."/>
            <person name="Oishi K."/>
            <person name="Shin-I T."/>
            <person name="Kuroki Y."/>
            <person name="Toyoda A."/>
            <person name="Suzuki Y."/>
            <person name="Hashimoto A."/>
            <person name="Yamaguchi K."/>
            <person name="Sugano A."/>
            <person name="Kohara Y."/>
            <person name="Fujiyama A."/>
            <person name="Anterola A."/>
            <person name="Aoki S."/>
            <person name="Ashton N."/>
            <person name="Barbazuk W.B."/>
            <person name="Barker E."/>
            <person name="Bennetzen J."/>
            <person name="Bezanilla M."/>
            <person name="Blankenship R."/>
            <person name="Cho S.H."/>
            <person name="Dutcher S."/>
            <person name="Estelle M."/>
            <person name="Fawcett J.A."/>
            <person name="Gundlach H."/>
            <person name="Hanada K."/>
            <person name="Heyl A."/>
            <person name="Hicks K.A."/>
            <person name="Hugh J."/>
            <person name="Lohr M."/>
            <person name="Mayer K."/>
            <person name="Melkozernov A."/>
            <person name="Murata T."/>
            <person name="Nelson D."/>
            <person name="Pils B."/>
            <person name="Prigge M."/>
            <person name="Reiss B."/>
            <person name="Renner T."/>
            <person name="Rombauts S."/>
            <person name="Rushton P."/>
            <person name="Sanderfoot A."/>
            <person name="Schween G."/>
            <person name="Shiu S.-H."/>
            <person name="Stueber K."/>
            <person name="Theodoulou F.L."/>
            <person name="Tu H."/>
            <person name="Van de Peer Y."/>
            <person name="Verrier P.J."/>
            <person name="Waters E."/>
            <person name="Wood A."/>
            <person name="Yang L."/>
            <person name="Cove D."/>
            <person name="Cuming A."/>
            <person name="Hasebe M."/>
            <person name="Lucas S."/>
            <person name="Mishler D.B."/>
            <person name="Reski R."/>
            <person name="Grigoriev I."/>
            <person name="Quatrano R.S."/>
            <person name="Boore J.L."/>
        </authorList>
    </citation>
    <scope>NUCLEOTIDE SEQUENCE [LARGE SCALE GENOMIC DNA]</scope>
    <source>
        <strain evidence="7 8">cv. Gransden 2004</strain>
    </source>
</reference>
<proteinExistence type="predicted"/>
<feature type="domain" description="ABC transporter" evidence="5">
    <location>
        <begin position="461"/>
        <end position="682"/>
    </location>
</feature>
<accession>A0A2K1LAS6</accession>
<reference evidence="7" key="3">
    <citation type="submission" date="2020-12" db="UniProtKB">
        <authorList>
            <consortium name="EnsemblPlants"/>
        </authorList>
    </citation>
    <scope>IDENTIFICATION</scope>
</reference>
<dbReference type="InterPro" id="IPR017871">
    <property type="entry name" value="ABC_transporter-like_CS"/>
</dbReference>
<dbReference type="STRING" id="3218.A0A2K1LAS6"/>
<dbReference type="EnsemblPlants" id="Pp3c1_33480V3.3">
    <property type="protein sequence ID" value="Pp3c1_33480V3.3"/>
    <property type="gene ID" value="Pp3c1_33480"/>
</dbReference>
<dbReference type="PaxDb" id="3218-PP1S28_390V6.1"/>
<evidence type="ECO:0000313" key="6">
    <source>
        <dbReference type="EMBL" id="PNR63129.1"/>
    </source>
</evidence>
<evidence type="ECO:0000256" key="2">
    <source>
        <dbReference type="ARBA" id="ARBA00022741"/>
    </source>
</evidence>
<dbReference type="PANTHER" id="PTHR19211">
    <property type="entry name" value="ATP-BINDING TRANSPORT PROTEIN-RELATED"/>
    <property type="match status" value="1"/>
</dbReference>